<accession>A1SUP9</accession>
<name>A1SUP9_PSYIN</name>
<dbReference type="Proteomes" id="UP000000639">
    <property type="component" value="Chromosome"/>
</dbReference>
<sequence length="106" mass="11339">MTDIKVNKEQWDAVSADEQQRITEGLIGTGVMQEGDRIIGSDSEPKFDKNTLMEKGWNPLKDICKAGCDVAAGAALGWCTANTVGVGLVACIAAAEVARRECKKHC</sequence>
<evidence type="ECO:0000313" key="2">
    <source>
        <dbReference type="Proteomes" id="UP000000639"/>
    </source>
</evidence>
<keyword evidence="2" id="KW-1185">Reference proteome</keyword>
<dbReference type="HOGENOM" id="CLU_2220987_0_0_6"/>
<gene>
    <name evidence="1" type="ordered locus">Ping_1396</name>
</gene>
<dbReference type="AlphaFoldDB" id="A1SUP9"/>
<organism evidence="1 2">
    <name type="scientific">Psychromonas ingrahamii (strain DSM 17664 / CCUG 51855 / 37)</name>
    <dbReference type="NCBI Taxonomy" id="357804"/>
    <lineage>
        <taxon>Bacteria</taxon>
        <taxon>Pseudomonadati</taxon>
        <taxon>Pseudomonadota</taxon>
        <taxon>Gammaproteobacteria</taxon>
        <taxon>Alteromonadales</taxon>
        <taxon>Psychromonadaceae</taxon>
        <taxon>Psychromonas</taxon>
    </lineage>
</organism>
<dbReference type="EMBL" id="CP000510">
    <property type="protein sequence ID" value="ABM03214.1"/>
    <property type="molecule type" value="Genomic_DNA"/>
</dbReference>
<reference evidence="1 2" key="1">
    <citation type="submission" date="2007-01" db="EMBL/GenBank/DDBJ databases">
        <title>Complete sequence of Psychromonas ingrahamii 37.</title>
        <authorList>
            <consortium name="US DOE Joint Genome Institute"/>
            <person name="Copeland A."/>
            <person name="Lucas S."/>
            <person name="Lapidus A."/>
            <person name="Barry K."/>
            <person name="Detter J.C."/>
            <person name="Glavina del Rio T."/>
            <person name="Hammon N."/>
            <person name="Israni S."/>
            <person name="Dalin E."/>
            <person name="Tice H."/>
            <person name="Pitluck S."/>
            <person name="Thompson L.S."/>
            <person name="Brettin T."/>
            <person name="Bruce D."/>
            <person name="Han C."/>
            <person name="Tapia R."/>
            <person name="Schmutz J."/>
            <person name="Larimer F."/>
            <person name="Land M."/>
            <person name="Hauser L."/>
            <person name="Kyrpides N."/>
            <person name="Ivanova N."/>
            <person name="Staley J."/>
            <person name="Richardson P."/>
        </authorList>
    </citation>
    <scope>NUCLEOTIDE SEQUENCE [LARGE SCALE GENOMIC DNA]</scope>
    <source>
        <strain evidence="1 2">37</strain>
    </source>
</reference>
<proteinExistence type="predicted"/>
<dbReference type="OrthoDB" id="9903527at2"/>
<dbReference type="RefSeq" id="WP_011769774.1">
    <property type="nucleotide sequence ID" value="NC_008709.1"/>
</dbReference>
<protein>
    <submittedName>
        <fullName evidence="1">Uncharacterized protein</fullName>
    </submittedName>
</protein>
<dbReference type="KEGG" id="pin:Ping_1396"/>
<evidence type="ECO:0000313" key="1">
    <source>
        <dbReference type="EMBL" id="ABM03214.1"/>
    </source>
</evidence>